<proteinExistence type="predicted"/>
<reference evidence="1" key="1">
    <citation type="submission" date="2022-11" db="EMBL/GenBank/DDBJ databases">
        <title>beta-Carotene-producing bacterium, Jeongeuplla avenae sp. nov., alleviates the salt stress of Arabidopsis seedlings.</title>
        <authorList>
            <person name="Jiang L."/>
            <person name="Lee J."/>
        </authorList>
    </citation>
    <scope>NUCLEOTIDE SEQUENCE</scope>
    <source>
        <strain evidence="1">DY_R2A_6</strain>
    </source>
</reference>
<sequence>MTAPDLEELARELEELRFERFDLDTAWRLGCILREMAVADALPVRIEISVAGNVLFATALPGTSPDNAEWVRRKRNTVMRFHRSSLALRLECEARGVGLGARFGLDERDFAASGGGVPIATQATGIIGAAVVSGLPDVEDHRLLVRAMRTLRAEQTGQAPA</sequence>
<name>A0ACD4NH64_9HYPH</name>
<evidence type="ECO:0000313" key="1">
    <source>
        <dbReference type="EMBL" id="WAJ26143.1"/>
    </source>
</evidence>
<gene>
    <name evidence="1" type="ORF">OXU80_14605</name>
</gene>
<keyword evidence="2" id="KW-1185">Reference proteome</keyword>
<evidence type="ECO:0000313" key="2">
    <source>
        <dbReference type="Proteomes" id="UP001163223"/>
    </source>
</evidence>
<dbReference type="Proteomes" id="UP001163223">
    <property type="component" value="Chromosome"/>
</dbReference>
<accession>A0ACD4NH64</accession>
<dbReference type="EMBL" id="CP113520">
    <property type="protein sequence ID" value="WAJ26143.1"/>
    <property type="molecule type" value="Genomic_DNA"/>
</dbReference>
<organism evidence="1 2">
    <name type="scientific">Antarcticirhabdus aurantiaca</name>
    <dbReference type="NCBI Taxonomy" id="2606717"/>
    <lineage>
        <taxon>Bacteria</taxon>
        <taxon>Pseudomonadati</taxon>
        <taxon>Pseudomonadota</taxon>
        <taxon>Alphaproteobacteria</taxon>
        <taxon>Hyphomicrobiales</taxon>
        <taxon>Aurantimonadaceae</taxon>
        <taxon>Antarcticirhabdus</taxon>
    </lineage>
</organism>
<protein>
    <submittedName>
        <fullName evidence="1">Heme-degrading domain-containing protein</fullName>
    </submittedName>
</protein>